<evidence type="ECO:0000313" key="3">
    <source>
        <dbReference type="Proteomes" id="UP000182229"/>
    </source>
</evidence>
<dbReference type="Proteomes" id="UP000182229">
    <property type="component" value="Unassembled WGS sequence"/>
</dbReference>
<accession>A0A1L9BCJ4</accession>
<gene>
    <name evidence="2" type="ORF">BON30_13000</name>
</gene>
<comment type="caution">
    <text evidence="2">The sequence shown here is derived from an EMBL/GenBank/DDBJ whole genome shotgun (WGS) entry which is preliminary data.</text>
</comment>
<sequence>MNLDLLRIYLNDHLMGSVGGLELAKRARAENEGNAVGEYLASLIEELQADRATLKNVMRALGFKLDPFKQGAAWVGEKFERLKLNGRILGYSPLSRLEELELLCLGTEGRLSMWRTLRGLAGKDERLGRFDFTVHIHRAEQQRRALERLRQRAADEAFSDPEERSVLRLTPTREPG</sequence>
<dbReference type="EMBL" id="MPIN01000003">
    <property type="protein sequence ID" value="OJH39987.1"/>
    <property type="molecule type" value="Genomic_DNA"/>
</dbReference>
<dbReference type="RefSeq" id="WP_071898620.1">
    <property type="nucleotide sequence ID" value="NZ_MPIN01000003.1"/>
</dbReference>
<evidence type="ECO:0000313" key="2">
    <source>
        <dbReference type="EMBL" id="OJH39987.1"/>
    </source>
</evidence>
<proteinExistence type="predicted"/>
<feature type="region of interest" description="Disordered" evidence="1">
    <location>
        <begin position="155"/>
        <end position="176"/>
    </location>
</feature>
<organism evidence="2 3">
    <name type="scientific">Cystobacter ferrugineus</name>
    <dbReference type="NCBI Taxonomy" id="83449"/>
    <lineage>
        <taxon>Bacteria</taxon>
        <taxon>Pseudomonadati</taxon>
        <taxon>Myxococcota</taxon>
        <taxon>Myxococcia</taxon>
        <taxon>Myxococcales</taxon>
        <taxon>Cystobacterineae</taxon>
        <taxon>Archangiaceae</taxon>
        <taxon>Cystobacter</taxon>
    </lineage>
</organism>
<reference evidence="3" key="1">
    <citation type="submission" date="2016-11" db="EMBL/GenBank/DDBJ databases">
        <authorList>
            <person name="Shukria A."/>
            <person name="Stevens D.C."/>
        </authorList>
    </citation>
    <scope>NUCLEOTIDE SEQUENCE [LARGE SCALE GENOMIC DNA]</scope>
    <source>
        <strain evidence="3">Cbfe23</strain>
    </source>
</reference>
<feature type="compositionally biased region" description="Basic and acidic residues" evidence="1">
    <location>
        <begin position="155"/>
        <end position="166"/>
    </location>
</feature>
<dbReference type="OrthoDB" id="5504890at2"/>
<dbReference type="STRING" id="83449.BON30_13000"/>
<keyword evidence="3" id="KW-1185">Reference proteome</keyword>
<reference evidence="2 3" key="2">
    <citation type="submission" date="2016-12" db="EMBL/GenBank/DDBJ databases">
        <title>Draft Genome Sequence of Cystobacter ferrugineus Strain Cbfe23.</title>
        <authorList>
            <person name="Akbar S."/>
            <person name="Dowd S.E."/>
            <person name="Stevens D.C."/>
        </authorList>
    </citation>
    <scope>NUCLEOTIDE SEQUENCE [LARGE SCALE GENOMIC DNA]</scope>
    <source>
        <strain evidence="2 3">Cbfe23</strain>
    </source>
</reference>
<name>A0A1L9BCJ4_9BACT</name>
<dbReference type="AlphaFoldDB" id="A0A1L9BCJ4"/>
<protein>
    <submittedName>
        <fullName evidence="2">Uncharacterized protein</fullName>
    </submittedName>
</protein>
<evidence type="ECO:0000256" key="1">
    <source>
        <dbReference type="SAM" id="MobiDB-lite"/>
    </source>
</evidence>